<dbReference type="EMBL" id="BAAATZ010000021">
    <property type="protein sequence ID" value="GAA2732466.1"/>
    <property type="molecule type" value="Genomic_DNA"/>
</dbReference>
<dbReference type="SUPFAM" id="SSF53474">
    <property type="entry name" value="alpha/beta-Hydrolases"/>
    <property type="match status" value="1"/>
</dbReference>
<evidence type="ECO:0000313" key="2">
    <source>
        <dbReference type="Proteomes" id="UP001501842"/>
    </source>
</evidence>
<sequence>MSATEFAAAQRTRATSAGVDPHEYRRVTDDLASVADWGPSFLRTGHDYLQRAEDAGSALSAGEYLLDWEKLPPPVRDIMTQRTGGAYAAQEFARHVDLAALAPRIAAPLLVVDGDQDVIPGMTNGKPLARLAPQGIYLSVPHGDHLLGNARPDWLPRLSDHITRTLTGTPS</sequence>
<dbReference type="Proteomes" id="UP001501842">
    <property type="component" value="Unassembled WGS sequence"/>
</dbReference>
<reference evidence="1 2" key="1">
    <citation type="journal article" date="2019" name="Int. J. Syst. Evol. Microbiol.">
        <title>The Global Catalogue of Microorganisms (GCM) 10K type strain sequencing project: providing services to taxonomists for standard genome sequencing and annotation.</title>
        <authorList>
            <consortium name="The Broad Institute Genomics Platform"/>
            <consortium name="The Broad Institute Genome Sequencing Center for Infectious Disease"/>
            <person name="Wu L."/>
            <person name="Ma J."/>
        </authorList>
    </citation>
    <scope>NUCLEOTIDE SEQUENCE [LARGE SCALE GENOMIC DNA]</scope>
    <source>
        <strain evidence="1 2">JCM 8201</strain>
    </source>
</reference>
<proteinExistence type="predicted"/>
<dbReference type="RefSeq" id="WP_344453352.1">
    <property type="nucleotide sequence ID" value="NZ_BAAATZ010000021.1"/>
</dbReference>
<protein>
    <recommendedName>
        <fullName evidence="3">TAP-like protein</fullName>
    </recommendedName>
</protein>
<dbReference type="InterPro" id="IPR029058">
    <property type="entry name" value="AB_hydrolase_fold"/>
</dbReference>
<keyword evidence="2" id="KW-1185">Reference proteome</keyword>
<name>A0ABN3UIA5_9ACTN</name>
<gene>
    <name evidence="1" type="ORF">GCM10010439_50290</name>
</gene>
<comment type="caution">
    <text evidence="1">The sequence shown here is derived from an EMBL/GenBank/DDBJ whole genome shotgun (WGS) entry which is preliminary data.</text>
</comment>
<evidence type="ECO:0008006" key="3">
    <source>
        <dbReference type="Google" id="ProtNLM"/>
    </source>
</evidence>
<dbReference type="Gene3D" id="3.40.50.1820">
    <property type="entry name" value="alpha/beta hydrolase"/>
    <property type="match status" value="1"/>
</dbReference>
<evidence type="ECO:0000313" key="1">
    <source>
        <dbReference type="EMBL" id="GAA2732466.1"/>
    </source>
</evidence>
<organism evidence="1 2">
    <name type="scientific">Actinocorallia aurantiaca</name>
    <dbReference type="NCBI Taxonomy" id="46204"/>
    <lineage>
        <taxon>Bacteria</taxon>
        <taxon>Bacillati</taxon>
        <taxon>Actinomycetota</taxon>
        <taxon>Actinomycetes</taxon>
        <taxon>Streptosporangiales</taxon>
        <taxon>Thermomonosporaceae</taxon>
        <taxon>Actinocorallia</taxon>
    </lineage>
</organism>
<accession>A0ABN3UIA5</accession>